<dbReference type="Proteomes" id="UP000199126">
    <property type="component" value="Unassembled WGS sequence"/>
</dbReference>
<evidence type="ECO:0000313" key="1">
    <source>
        <dbReference type="EMBL" id="SEO22153.1"/>
    </source>
</evidence>
<protein>
    <submittedName>
        <fullName evidence="1">Uncharacterized protein</fullName>
    </submittedName>
</protein>
<proteinExistence type="predicted"/>
<dbReference type="RefSeq" id="WP_280141143.1">
    <property type="nucleotide sequence ID" value="NZ_FODV01000001.1"/>
</dbReference>
<dbReference type="EMBL" id="FODV01000001">
    <property type="protein sequence ID" value="SEO22153.1"/>
    <property type="molecule type" value="Genomic_DNA"/>
</dbReference>
<dbReference type="AlphaFoldDB" id="A0A1H8MY09"/>
<reference evidence="2" key="1">
    <citation type="submission" date="2016-10" db="EMBL/GenBank/DDBJ databases">
        <authorList>
            <person name="Varghese N."/>
            <person name="Submissions S."/>
        </authorList>
    </citation>
    <scope>NUCLEOTIDE SEQUENCE [LARGE SCALE GENOMIC DNA]</scope>
    <source>
        <strain evidence="2">CGMCC 1.10121</strain>
    </source>
</reference>
<sequence length="41" mass="4545">MSTRTTGQPNFSQIRDGLVRVDAELDVFDADRLPEPAEPSL</sequence>
<name>A0A1H8MY09_9EURY</name>
<accession>A0A1H8MY09</accession>
<keyword evidence="2" id="KW-1185">Reference proteome</keyword>
<evidence type="ECO:0000313" key="2">
    <source>
        <dbReference type="Proteomes" id="UP000199126"/>
    </source>
</evidence>
<organism evidence="1 2">
    <name type="scientific">Halogranum amylolyticum</name>
    <dbReference type="NCBI Taxonomy" id="660520"/>
    <lineage>
        <taxon>Archaea</taxon>
        <taxon>Methanobacteriati</taxon>
        <taxon>Methanobacteriota</taxon>
        <taxon>Stenosarchaea group</taxon>
        <taxon>Halobacteria</taxon>
        <taxon>Halobacteriales</taxon>
        <taxon>Haloferacaceae</taxon>
    </lineage>
</organism>
<gene>
    <name evidence="1" type="ORF">SAMN04487948_101170</name>
</gene>